<organism evidence="2 3">
    <name type="scientific">Punica granatum</name>
    <name type="common">Pomegranate</name>
    <dbReference type="NCBI Taxonomy" id="22663"/>
    <lineage>
        <taxon>Eukaryota</taxon>
        <taxon>Viridiplantae</taxon>
        <taxon>Streptophyta</taxon>
        <taxon>Embryophyta</taxon>
        <taxon>Tracheophyta</taxon>
        <taxon>Spermatophyta</taxon>
        <taxon>Magnoliopsida</taxon>
        <taxon>eudicotyledons</taxon>
        <taxon>Gunneridae</taxon>
        <taxon>Pentapetalae</taxon>
        <taxon>rosids</taxon>
        <taxon>malvids</taxon>
        <taxon>Myrtales</taxon>
        <taxon>Lythraceae</taxon>
        <taxon>Punica</taxon>
    </lineage>
</organism>
<name>A0A2I0KVS0_PUNGR</name>
<accession>A0A2I0KVS0</accession>
<sequence length="350" mass="38010">MITICTSGKDENAQDTPLPFVIDCTPEEPTVGFAGHVASPAPFVVDIPLESRTRTTRSPGPMKEASGASSNNLVSWGSEPHWEALLRVLTAAQVPKETPPDRIEETVGSIFSNTILFSNDKLPSEGWTHSRALHIVCKYVGPCSFSITFQVLDIPNAFSLLLGRPWIHSAGAVPSSLHQRLKFIVEEKLITVKGEEDYAIYKETAVPYISVGDDENLPFHSLETISVIRNYGEIGPSRADRMIGKVLLRNNYIPGTGLGAHGQGISRPIEIEEGIPVPPLSHFFPKPSHTIGRTLDGPSSDSDDTPAAPSAVYAVTEETPSGVHIRLAQEIEELDNWTSVPRYSAVIADV</sequence>
<evidence type="ECO:0000256" key="1">
    <source>
        <dbReference type="SAM" id="MobiDB-lite"/>
    </source>
</evidence>
<gene>
    <name evidence="2" type="ORF">CRG98_007153</name>
</gene>
<evidence type="ECO:0000313" key="2">
    <source>
        <dbReference type="EMBL" id="PKI72453.1"/>
    </source>
</evidence>
<keyword evidence="3" id="KW-1185">Reference proteome</keyword>
<dbReference type="PANTHER" id="PTHR32108">
    <property type="entry name" value="DNA-DIRECTED RNA POLYMERASE SUBUNIT ALPHA"/>
    <property type="match status" value="1"/>
</dbReference>
<dbReference type="EMBL" id="PGOL01000326">
    <property type="protein sequence ID" value="PKI72453.1"/>
    <property type="molecule type" value="Genomic_DNA"/>
</dbReference>
<evidence type="ECO:0000313" key="3">
    <source>
        <dbReference type="Proteomes" id="UP000233551"/>
    </source>
</evidence>
<comment type="caution">
    <text evidence="2">The sequence shown here is derived from an EMBL/GenBank/DDBJ whole genome shotgun (WGS) entry which is preliminary data.</text>
</comment>
<dbReference type="Proteomes" id="UP000233551">
    <property type="component" value="Unassembled WGS sequence"/>
</dbReference>
<feature type="region of interest" description="Disordered" evidence="1">
    <location>
        <begin position="52"/>
        <end position="71"/>
    </location>
</feature>
<proteinExistence type="predicted"/>
<feature type="region of interest" description="Disordered" evidence="1">
    <location>
        <begin position="288"/>
        <end position="308"/>
    </location>
</feature>
<dbReference type="STRING" id="22663.A0A2I0KVS0"/>
<protein>
    <recommendedName>
        <fullName evidence="4">G-patch domain-containing protein</fullName>
    </recommendedName>
</protein>
<reference evidence="2 3" key="1">
    <citation type="submission" date="2017-11" db="EMBL/GenBank/DDBJ databases">
        <title>De-novo sequencing of pomegranate (Punica granatum L.) genome.</title>
        <authorList>
            <person name="Akparov Z."/>
            <person name="Amiraslanov A."/>
            <person name="Hajiyeva S."/>
            <person name="Abbasov M."/>
            <person name="Kaur K."/>
            <person name="Hamwieh A."/>
            <person name="Solovyev V."/>
            <person name="Salamov A."/>
            <person name="Braich B."/>
            <person name="Kosarev P."/>
            <person name="Mahmoud A."/>
            <person name="Hajiyev E."/>
            <person name="Babayeva S."/>
            <person name="Izzatullayeva V."/>
            <person name="Mammadov A."/>
            <person name="Mammadov A."/>
            <person name="Sharifova S."/>
            <person name="Ojaghi J."/>
            <person name="Eynullazada K."/>
            <person name="Bayramov B."/>
            <person name="Abdulazimova A."/>
            <person name="Shahmuradov I."/>
        </authorList>
    </citation>
    <scope>NUCLEOTIDE SEQUENCE [LARGE SCALE GENOMIC DNA]</scope>
    <source>
        <strain evidence="3">cv. AG2017</strain>
        <tissue evidence="2">Leaf</tissue>
    </source>
</reference>
<dbReference type="PANTHER" id="PTHR32108:SF9">
    <property type="entry name" value="REVERSE TRANSCRIPTASE RNASE H-LIKE DOMAIN-CONTAINING PROTEIN"/>
    <property type="match status" value="1"/>
</dbReference>
<dbReference type="AlphaFoldDB" id="A0A2I0KVS0"/>
<evidence type="ECO:0008006" key="4">
    <source>
        <dbReference type="Google" id="ProtNLM"/>
    </source>
</evidence>